<protein>
    <submittedName>
        <fullName evidence="1">Uncharacterized protein</fullName>
    </submittedName>
</protein>
<organism evidence="1 2">
    <name type="scientific">Pseudomonas syringae pv. spinaceae</name>
    <dbReference type="NCBI Taxonomy" id="264459"/>
    <lineage>
        <taxon>Bacteria</taxon>
        <taxon>Pseudomonadati</taxon>
        <taxon>Pseudomonadota</taxon>
        <taxon>Gammaproteobacteria</taxon>
        <taxon>Pseudomonadales</taxon>
        <taxon>Pseudomonadaceae</taxon>
        <taxon>Pseudomonas</taxon>
        <taxon>Pseudomonas syringae</taxon>
    </lineage>
</organism>
<evidence type="ECO:0000313" key="2">
    <source>
        <dbReference type="Proteomes" id="UP000050384"/>
    </source>
</evidence>
<gene>
    <name evidence="1" type="ORF">ALO94_02468</name>
</gene>
<sequence>MNINPLACSLQNQQRTLLGPPPLNSSAALPIKIPVAHDKARDPNAEFYTTEETPWFAGYKKSEAGRAILEKMSEKEAKDIRGEYLGNYIKAFDETICRMYDNFHDFKQQLFYLNTELSKKHFGFTLGFNQDIQVTDPDEVLTPAEFTYLTEKLNERQQLKEDLRAHAKIVMTLLDHYTEKFDNRHTLNLESYSKVIDYGQIFSRNHIGNFMDTIIYQIERNAPKREEEPKPLVDVHA</sequence>
<accession>A0A0N8T781</accession>
<dbReference type="PATRIC" id="fig|264459.3.peg.4099"/>
<dbReference type="Proteomes" id="UP000050384">
    <property type="component" value="Unassembled WGS sequence"/>
</dbReference>
<comment type="caution">
    <text evidence="1">The sequence shown here is derived from an EMBL/GenBank/DDBJ whole genome shotgun (WGS) entry which is preliminary data.</text>
</comment>
<dbReference type="AlphaFoldDB" id="A0A0N8T781"/>
<dbReference type="EMBL" id="LJRI01000590">
    <property type="protein sequence ID" value="KPY96056.1"/>
    <property type="molecule type" value="Genomic_DNA"/>
</dbReference>
<proteinExistence type="predicted"/>
<name>A0A0N8T781_PSESX</name>
<dbReference type="RefSeq" id="WP_057426969.1">
    <property type="nucleotide sequence ID" value="NZ_LJRI01000590.1"/>
</dbReference>
<evidence type="ECO:0000313" key="1">
    <source>
        <dbReference type="EMBL" id="KPY96056.1"/>
    </source>
</evidence>
<reference evidence="1 2" key="1">
    <citation type="submission" date="2015-09" db="EMBL/GenBank/DDBJ databases">
        <title>Genome announcement of multiple Pseudomonas syringae strains.</title>
        <authorList>
            <person name="Thakur S."/>
            <person name="Wang P.W."/>
            <person name="Gong Y."/>
            <person name="Weir B.S."/>
            <person name="Guttman D.S."/>
        </authorList>
    </citation>
    <scope>NUCLEOTIDE SEQUENCE [LARGE SCALE GENOMIC DNA]</scope>
    <source>
        <strain evidence="1 2">ICMP16929</strain>
    </source>
</reference>